<reference evidence="2" key="1">
    <citation type="submission" date="2019-07" db="EMBL/GenBank/DDBJ databases">
        <authorList>
            <person name="Dittberner H."/>
        </authorList>
    </citation>
    <scope>NUCLEOTIDE SEQUENCE [LARGE SCALE GENOMIC DNA]</scope>
</reference>
<accession>A0A565ATK3</accession>
<gene>
    <name evidence="2" type="ORF">ANE_LOCUS3171</name>
</gene>
<evidence type="ECO:0000256" key="1">
    <source>
        <dbReference type="SAM" id="SignalP"/>
    </source>
</evidence>
<dbReference type="Proteomes" id="UP000489600">
    <property type="component" value="Unassembled WGS sequence"/>
</dbReference>
<proteinExistence type="predicted"/>
<dbReference type="EMBL" id="CABITT030000001">
    <property type="protein sequence ID" value="VVA92726.1"/>
    <property type="molecule type" value="Genomic_DNA"/>
</dbReference>
<evidence type="ECO:0000313" key="2">
    <source>
        <dbReference type="EMBL" id="VVA92726.1"/>
    </source>
</evidence>
<feature type="signal peptide" evidence="1">
    <location>
        <begin position="1"/>
        <end position="24"/>
    </location>
</feature>
<feature type="chain" id="PRO_5021736672" evidence="1">
    <location>
        <begin position="25"/>
        <end position="126"/>
    </location>
</feature>
<organism evidence="2 3">
    <name type="scientific">Arabis nemorensis</name>
    <dbReference type="NCBI Taxonomy" id="586526"/>
    <lineage>
        <taxon>Eukaryota</taxon>
        <taxon>Viridiplantae</taxon>
        <taxon>Streptophyta</taxon>
        <taxon>Embryophyta</taxon>
        <taxon>Tracheophyta</taxon>
        <taxon>Spermatophyta</taxon>
        <taxon>Magnoliopsida</taxon>
        <taxon>eudicotyledons</taxon>
        <taxon>Gunneridae</taxon>
        <taxon>Pentapetalae</taxon>
        <taxon>rosids</taxon>
        <taxon>malvids</taxon>
        <taxon>Brassicales</taxon>
        <taxon>Brassicaceae</taxon>
        <taxon>Arabideae</taxon>
        <taxon>Arabis</taxon>
    </lineage>
</organism>
<keyword evidence="3" id="KW-1185">Reference proteome</keyword>
<keyword evidence="1" id="KW-0732">Signal</keyword>
<sequence>MAISHVQPLLLLLASLFFLPVLCAIKFQYCNDIGYDFANITGVSFSPNGDDTKIVIFGNASRSLIAGDVGVCFFIGASESLGGCLYSLDKVANVLPIEPDTSFVLTLKEVPFNEELLYTPKKQRLV</sequence>
<evidence type="ECO:0000313" key="3">
    <source>
        <dbReference type="Proteomes" id="UP000489600"/>
    </source>
</evidence>
<dbReference type="AlphaFoldDB" id="A0A565ATK3"/>
<name>A0A565ATK3_9BRAS</name>
<comment type="caution">
    <text evidence="2">The sequence shown here is derived from an EMBL/GenBank/DDBJ whole genome shotgun (WGS) entry which is preliminary data.</text>
</comment>
<protein>
    <submittedName>
        <fullName evidence="2">Uncharacterized protein</fullName>
    </submittedName>
</protein>